<dbReference type="Pfam" id="PF19834">
    <property type="entry name" value="DUF6314"/>
    <property type="match status" value="1"/>
</dbReference>
<feature type="domain" description="DUF6314" evidence="1">
    <location>
        <begin position="21"/>
        <end position="151"/>
    </location>
</feature>
<proteinExistence type="predicted"/>
<dbReference type="InterPro" id="IPR045632">
    <property type="entry name" value="DUF6314"/>
</dbReference>
<dbReference type="EMBL" id="AMBO01000403">
    <property type="protein sequence ID" value="EKC97765.1"/>
    <property type="molecule type" value="Genomic_DNA"/>
</dbReference>
<name>K1VAH7_TRIAC</name>
<keyword evidence="3" id="KW-1185">Reference proteome</keyword>
<dbReference type="HOGENOM" id="CLU_093209_2_0_1"/>
<organism evidence="2 3">
    <name type="scientific">Trichosporon asahii var. asahii (strain CBS 8904)</name>
    <name type="common">Yeast</name>
    <dbReference type="NCBI Taxonomy" id="1220162"/>
    <lineage>
        <taxon>Eukaryota</taxon>
        <taxon>Fungi</taxon>
        <taxon>Dikarya</taxon>
        <taxon>Basidiomycota</taxon>
        <taxon>Agaricomycotina</taxon>
        <taxon>Tremellomycetes</taxon>
        <taxon>Trichosporonales</taxon>
        <taxon>Trichosporonaceae</taxon>
        <taxon>Trichosporon</taxon>
    </lineage>
</organism>
<accession>K1VAH7</accession>
<dbReference type="Proteomes" id="UP000006757">
    <property type="component" value="Unassembled WGS sequence"/>
</dbReference>
<reference evidence="2 3" key="1">
    <citation type="journal article" date="2012" name="Eukaryot. Cell">
        <title>Genome sequence of the Trichosporon asahii environmental strain CBS 8904.</title>
        <authorList>
            <person name="Yang R.Y."/>
            <person name="Li H.T."/>
            <person name="Zhu H."/>
            <person name="Zhou G.P."/>
            <person name="Wang M."/>
            <person name="Wang L."/>
        </authorList>
    </citation>
    <scope>NUCLEOTIDE SEQUENCE [LARGE SCALE GENOMIC DNA]</scope>
    <source>
        <strain evidence="2 3">CBS 8904</strain>
    </source>
</reference>
<sequence>MALPPAASRPWGTPATVFDRLAGTWQLYRTIEGQAEMRGTASFTALESGMLKYREEGRLRLADGNEFSAHKEYVFERAASGFNVYFAETPLRLFHGITLASDGRSLRGSANHWCQPDTYESQYVFREDGTFTVEHKVRGPHKDYVSVTSYSHS</sequence>
<gene>
    <name evidence="2" type="ORF">A1Q2_07964</name>
</gene>
<evidence type="ECO:0000259" key="1">
    <source>
        <dbReference type="Pfam" id="PF19834"/>
    </source>
</evidence>
<evidence type="ECO:0000313" key="2">
    <source>
        <dbReference type="EMBL" id="EKC97765.1"/>
    </source>
</evidence>
<comment type="caution">
    <text evidence="2">The sequence shown here is derived from an EMBL/GenBank/DDBJ whole genome shotgun (WGS) entry which is preliminary data.</text>
</comment>
<dbReference type="InParanoid" id="K1VAH7"/>
<evidence type="ECO:0000313" key="3">
    <source>
        <dbReference type="Proteomes" id="UP000006757"/>
    </source>
</evidence>
<protein>
    <recommendedName>
        <fullName evidence="1">DUF6314 domain-containing protein</fullName>
    </recommendedName>
</protein>
<dbReference type="AlphaFoldDB" id="K1VAH7"/>
<dbReference type="STRING" id="1220162.K1VAH7"/>